<keyword evidence="5" id="KW-0560">Oxidoreductase</keyword>
<evidence type="ECO:0000256" key="2">
    <source>
        <dbReference type="ARBA" id="ARBA00022714"/>
    </source>
</evidence>
<dbReference type="InterPro" id="IPR017941">
    <property type="entry name" value="Rieske_2Fe-2S"/>
</dbReference>
<dbReference type="Proteomes" id="UP000199245">
    <property type="component" value="Unassembled WGS sequence"/>
</dbReference>
<gene>
    <name evidence="10" type="ORF">SAMN05216337_102771</name>
</gene>
<dbReference type="Gene3D" id="2.102.10.10">
    <property type="entry name" value="Rieske [2Fe-2S] iron-sulphur domain"/>
    <property type="match status" value="1"/>
</dbReference>
<evidence type="ECO:0000256" key="7">
    <source>
        <dbReference type="ARBA" id="ARBA00023014"/>
    </source>
</evidence>
<dbReference type="GO" id="GO:0005506">
    <property type="term" value="F:iron ion binding"/>
    <property type="evidence" value="ECO:0007669"/>
    <property type="project" value="InterPro"/>
</dbReference>
<dbReference type="AlphaFoldDB" id="A0A1G7DCE0"/>
<evidence type="ECO:0000256" key="3">
    <source>
        <dbReference type="ARBA" id="ARBA00022723"/>
    </source>
</evidence>
<keyword evidence="2" id="KW-0001">2Fe-2S</keyword>
<dbReference type="SUPFAM" id="SSF50022">
    <property type="entry name" value="ISP domain"/>
    <property type="match status" value="1"/>
</dbReference>
<evidence type="ECO:0000256" key="5">
    <source>
        <dbReference type="ARBA" id="ARBA00023002"/>
    </source>
</evidence>
<dbReference type="EMBL" id="FMZW01000027">
    <property type="protein sequence ID" value="SDE49212.1"/>
    <property type="molecule type" value="Genomic_DNA"/>
</dbReference>
<dbReference type="InterPro" id="IPR036922">
    <property type="entry name" value="Rieske_2Fe-2S_sf"/>
</dbReference>
<reference evidence="10 11" key="1">
    <citation type="submission" date="2016-10" db="EMBL/GenBank/DDBJ databases">
        <authorList>
            <person name="de Groot N.N."/>
        </authorList>
    </citation>
    <scope>NUCLEOTIDE SEQUENCE [LARGE SCALE GENOMIC DNA]</scope>
    <source>
        <strain evidence="10 11">R5</strain>
    </source>
</reference>
<dbReference type="CDD" id="cd08879">
    <property type="entry name" value="RHO_alpha_C_AntDO-like"/>
    <property type="match status" value="1"/>
</dbReference>
<dbReference type="PANTHER" id="PTHR43756:SF1">
    <property type="entry name" value="3-PHENYLPROPIONATE_CINNAMIC ACID DIOXYGENASE SUBUNIT ALPHA"/>
    <property type="match status" value="1"/>
</dbReference>
<accession>A0A1G7DCE0</accession>
<keyword evidence="6" id="KW-0408">Iron</keyword>
<dbReference type="PRINTS" id="PR00090">
    <property type="entry name" value="RNGDIOXGNASE"/>
</dbReference>
<dbReference type="RefSeq" id="WP_092086102.1">
    <property type="nucleotide sequence ID" value="NZ_FMZW01000027.1"/>
</dbReference>
<protein>
    <submittedName>
        <fullName evidence="10">Benzoate/toluate 1,2-dioxygenase alpha subunit/2,4,5-trichlorophenoxyacetic acid oxygenase 1</fullName>
    </submittedName>
</protein>
<dbReference type="InterPro" id="IPR015881">
    <property type="entry name" value="ARHD_Rieske_2Fe_2S"/>
</dbReference>
<evidence type="ECO:0000256" key="1">
    <source>
        <dbReference type="ARBA" id="ARBA00008751"/>
    </source>
</evidence>
<evidence type="ECO:0000256" key="6">
    <source>
        <dbReference type="ARBA" id="ARBA00023004"/>
    </source>
</evidence>
<keyword evidence="7" id="KW-0411">Iron-sulfur</keyword>
<dbReference type="GO" id="GO:0051213">
    <property type="term" value="F:dioxygenase activity"/>
    <property type="evidence" value="ECO:0007669"/>
    <property type="project" value="UniProtKB-KW"/>
</dbReference>
<keyword evidence="8" id="KW-0520">NAD</keyword>
<name>A0A1G7DCE0_9BRAD</name>
<dbReference type="PROSITE" id="PS00570">
    <property type="entry name" value="RING_HYDROXYL_ALPHA"/>
    <property type="match status" value="1"/>
</dbReference>
<keyword evidence="4 10" id="KW-0223">Dioxygenase</keyword>
<proteinExistence type="inferred from homology"/>
<feature type="domain" description="Rieske" evidence="9">
    <location>
        <begin position="53"/>
        <end position="165"/>
    </location>
</feature>
<dbReference type="Pfam" id="PF00848">
    <property type="entry name" value="Ring_hydroxyl_A"/>
    <property type="match status" value="1"/>
</dbReference>
<organism evidence="10 11">
    <name type="scientific">Bradyrhizobium brasilense</name>
    <dbReference type="NCBI Taxonomy" id="1419277"/>
    <lineage>
        <taxon>Bacteria</taxon>
        <taxon>Pseudomonadati</taxon>
        <taxon>Pseudomonadota</taxon>
        <taxon>Alphaproteobacteria</taxon>
        <taxon>Hyphomicrobiales</taxon>
        <taxon>Nitrobacteraceae</taxon>
        <taxon>Bradyrhizobium</taxon>
    </lineage>
</organism>
<dbReference type="InterPro" id="IPR001663">
    <property type="entry name" value="Rng_hydr_dOase-A"/>
</dbReference>
<evidence type="ECO:0000313" key="10">
    <source>
        <dbReference type="EMBL" id="SDE49212.1"/>
    </source>
</evidence>
<dbReference type="GO" id="GO:0051537">
    <property type="term" value="F:2 iron, 2 sulfur cluster binding"/>
    <property type="evidence" value="ECO:0007669"/>
    <property type="project" value="UniProtKB-KW"/>
</dbReference>
<sequence>MNAASQTHAARLSEISRLIDDRPGDGIFEVDRRIFTDPDVFDAELRYVFEATWNFIGLESQVARPNDFVTTHIGRHPILVMRSAEGKVGAFLNTCRHRGTIVCPFKQGRQKFHVCRYHGWAYDSGGRNISVTEEASGQYPPSFSNSNHDLLPVARLGSYRGFLFASLSADVPPLEEFLGDTRAFLDLIIDQSDSGEVEFVPGASTYTFDGNWKLQFENGLDYYHFATTHSSYVDILKKRNGSAGPDAGFTAEPEGEQEGQGSFSFDYGHAVNWSIKRTQLYGRPLGMDPARLDAVRQRVGSTRAKWMLRQRNLTIFPNLQVIDILSAQVRTWRPLAPDKTEMVSHCLAPVGESAAARTLRIRNYEDFFNASGLASSDDNVMYEFCQTGYDATTAAPTQGYLRGVAEVGHGESAHTRELGITPSEWSFGPTSFGGETNFHPGYREWRRLLQHAAGETA</sequence>
<evidence type="ECO:0000313" key="11">
    <source>
        <dbReference type="Proteomes" id="UP000199245"/>
    </source>
</evidence>
<dbReference type="Pfam" id="PF00355">
    <property type="entry name" value="Rieske"/>
    <property type="match status" value="1"/>
</dbReference>
<evidence type="ECO:0000259" key="9">
    <source>
        <dbReference type="PROSITE" id="PS51296"/>
    </source>
</evidence>
<comment type="similarity">
    <text evidence="1">Belongs to the bacterial ring-hydroxylating dioxygenase alpha subunit family.</text>
</comment>
<dbReference type="Gene3D" id="3.90.380.10">
    <property type="entry name" value="Naphthalene 1,2-dioxygenase Alpha Subunit, Chain A, domain 1"/>
    <property type="match status" value="1"/>
</dbReference>
<dbReference type="PANTHER" id="PTHR43756">
    <property type="entry name" value="CHOLINE MONOOXYGENASE, CHLOROPLASTIC"/>
    <property type="match status" value="1"/>
</dbReference>
<dbReference type="SUPFAM" id="SSF55961">
    <property type="entry name" value="Bet v1-like"/>
    <property type="match status" value="1"/>
</dbReference>
<evidence type="ECO:0000256" key="4">
    <source>
        <dbReference type="ARBA" id="ARBA00022964"/>
    </source>
</evidence>
<keyword evidence="3" id="KW-0479">Metal-binding</keyword>
<evidence type="ECO:0000256" key="8">
    <source>
        <dbReference type="ARBA" id="ARBA00023027"/>
    </source>
</evidence>
<dbReference type="InterPro" id="IPR015879">
    <property type="entry name" value="Ring_hydroxy_dOase_asu_C_dom"/>
</dbReference>
<dbReference type="PROSITE" id="PS51296">
    <property type="entry name" value="RIESKE"/>
    <property type="match status" value="1"/>
</dbReference>